<sequence>MVTCPRFGAECRQGAKNRGQTTFQTVGLDLVMLCPMTTEQLSLMPILIFRGRLLFTMRLSNKF</sequence>
<dbReference type="AlphaFoldDB" id="A0A2S5DBE3"/>
<comment type="caution">
    <text evidence="1">The sequence shown here is derived from an EMBL/GenBank/DDBJ whole genome shotgun (WGS) entry which is preliminary data.</text>
</comment>
<accession>A0A2S5DBE3</accession>
<proteinExistence type="predicted"/>
<dbReference type="Proteomes" id="UP000237082">
    <property type="component" value="Unassembled WGS sequence"/>
</dbReference>
<reference evidence="2" key="1">
    <citation type="submission" date="2018-02" db="EMBL/GenBank/DDBJ databases">
        <authorList>
            <person name="O'Hara-Hanley K."/>
            <person name="Soby S."/>
        </authorList>
    </citation>
    <scope>NUCLEOTIDE SEQUENCE [LARGE SCALE GENOMIC DNA]</scope>
    <source>
        <strain evidence="2">MWU14-2602</strain>
    </source>
</reference>
<evidence type="ECO:0000313" key="1">
    <source>
        <dbReference type="EMBL" id="POZ60321.1"/>
    </source>
</evidence>
<evidence type="ECO:0000313" key="2">
    <source>
        <dbReference type="Proteomes" id="UP000237082"/>
    </source>
</evidence>
<keyword evidence="2" id="KW-1185">Reference proteome</keyword>
<gene>
    <name evidence="1" type="ORF">C2I19_19510</name>
</gene>
<name>A0A2S5DBE3_9NEIS</name>
<protein>
    <submittedName>
        <fullName evidence="1">Uncharacterized protein</fullName>
    </submittedName>
</protein>
<organism evidence="1 2">
    <name type="scientific">Chromobacterium alticapitis</name>
    <dbReference type="NCBI Taxonomy" id="2073169"/>
    <lineage>
        <taxon>Bacteria</taxon>
        <taxon>Pseudomonadati</taxon>
        <taxon>Pseudomonadota</taxon>
        <taxon>Betaproteobacteria</taxon>
        <taxon>Neisseriales</taxon>
        <taxon>Chromobacteriaceae</taxon>
        <taxon>Chromobacterium</taxon>
    </lineage>
</organism>
<dbReference type="EMBL" id="PQWB01000138">
    <property type="protein sequence ID" value="POZ60321.1"/>
    <property type="molecule type" value="Genomic_DNA"/>
</dbReference>